<comment type="caution">
    <text evidence="2">The sequence shown here is derived from an EMBL/GenBank/DDBJ whole genome shotgun (WGS) entry which is preliminary data.</text>
</comment>
<feature type="region of interest" description="Disordered" evidence="1">
    <location>
        <begin position="118"/>
        <end position="138"/>
    </location>
</feature>
<dbReference type="AlphaFoldDB" id="A0AAN9MYS3"/>
<evidence type="ECO:0000256" key="1">
    <source>
        <dbReference type="SAM" id="MobiDB-lite"/>
    </source>
</evidence>
<evidence type="ECO:0000313" key="3">
    <source>
        <dbReference type="Proteomes" id="UP001367508"/>
    </source>
</evidence>
<dbReference type="Proteomes" id="UP001367508">
    <property type="component" value="Unassembled WGS sequence"/>
</dbReference>
<dbReference type="EMBL" id="JAYMYQ010000001">
    <property type="protein sequence ID" value="KAK7360564.1"/>
    <property type="molecule type" value="Genomic_DNA"/>
</dbReference>
<name>A0AAN9MYS3_CANGL</name>
<gene>
    <name evidence="2" type="ORF">VNO77_02570</name>
</gene>
<organism evidence="2 3">
    <name type="scientific">Canavalia gladiata</name>
    <name type="common">Sword bean</name>
    <name type="synonym">Dolichos gladiatus</name>
    <dbReference type="NCBI Taxonomy" id="3824"/>
    <lineage>
        <taxon>Eukaryota</taxon>
        <taxon>Viridiplantae</taxon>
        <taxon>Streptophyta</taxon>
        <taxon>Embryophyta</taxon>
        <taxon>Tracheophyta</taxon>
        <taxon>Spermatophyta</taxon>
        <taxon>Magnoliopsida</taxon>
        <taxon>eudicotyledons</taxon>
        <taxon>Gunneridae</taxon>
        <taxon>Pentapetalae</taxon>
        <taxon>rosids</taxon>
        <taxon>fabids</taxon>
        <taxon>Fabales</taxon>
        <taxon>Fabaceae</taxon>
        <taxon>Papilionoideae</taxon>
        <taxon>50 kb inversion clade</taxon>
        <taxon>NPAAA clade</taxon>
        <taxon>indigoferoid/millettioid clade</taxon>
        <taxon>Phaseoleae</taxon>
        <taxon>Canavalia</taxon>
    </lineage>
</organism>
<accession>A0AAN9MYS3</accession>
<protein>
    <submittedName>
        <fullName evidence="2">Uncharacterized protein</fullName>
    </submittedName>
</protein>
<sequence>MVGPSSLACMAFMLEGAPFCLFVSSWVMGYKCYRNEVFSQILARPANRPGLVVAYQNSLTFGAAGLIAKLNKKGQSGLPMPSRVGFINGGILQAKASRVDYPQVRQVFALCVTMGKPRRGESGQPMQPGATSDCHSEW</sequence>
<evidence type="ECO:0000313" key="2">
    <source>
        <dbReference type="EMBL" id="KAK7360564.1"/>
    </source>
</evidence>
<keyword evidence="3" id="KW-1185">Reference proteome</keyword>
<reference evidence="2 3" key="1">
    <citation type="submission" date="2024-01" db="EMBL/GenBank/DDBJ databases">
        <title>The genomes of 5 underutilized Papilionoideae crops provide insights into root nodulation and disease resistanc.</title>
        <authorList>
            <person name="Jiang F."/>
        </authorList>
    </citation>
    <scope>NUCLEOTIDE SEQUENCE [LARGE SCALE GENOMIC DNA]</scope>
    <source>
        <strain evidence="2">LVBAO_FW01</strain>
        <tissue evidence="2">Leaves</tissue>
    </source>
</reference>
<proteinExistence type="predicted"/>